<dbReference type="SMART" id="SM00198">
    <property type="entry name" value="SCP"/>
    <property type="match status" value="1"/>
</dbReference>
<dbReference type="Pfam" id="PF00188">
    <property type="entry name" value="CAP"/>
    <property type="match status" value="1"/>
</dbReference>
<dbReference type="InterPro" id="IPR035940">
    <property type="entry name" value="CAP_sf"/>
</dbReference>
<dbReference type="Proteomes" id="UP000594262">
    <property type="component" value="Unplaced"/>
</dbReference>
<sequence length="184" mass="20637">MYRRTVFLISCLLIKLVTGDFAERLLEQHNELRATHNIGPLKLDDDLTKKANDFVRKAAKNGEFFDGQDPPPGVNTMMVCASYKRKEDSAKDVASSWYDEVCSDDFSFSDSGTLQKATAFTQMIWKDTKLLGVAKATSKDGAESCSFIAAVYRPAGNIDVGFKDNVKEGEFKRSEYCSKFNDKR</sequence>
<dbReference type="InterPro" id="IPR034113">
    <property type="entry name" value="SCP_GAPR1-like"/>
</dbReference>
<feature type="chain" id="PRO_5029639111" description="SCP domain-containing protein" evidence="1">
    <location>
        <begin position="20"/>
        <end position="184"/>
    </location>
</feature>
<evidence type="ECO:0000256" key="1">
    <source>
        <dbReference type="SAM" id="SignalP"/>
    </source>
</evidence>
<evidence type="ECO:0000313" key="3">
    <source>
        <dbReference type="EnsemblMetazoa" id="CLYHEMP016187.1"/>
    </source>
</evidence>
<evidence type="ECO:0000259" key="2">
    <source>
        <dbReference type="SMART" id="SM00198"/>
    </source>
</evidence>
<accession>A0A7M5X1I2</accession>
<feature type="signal peptide" evidence="1">
    <location>
        <begin position="1"/>
        <end position="19"/>
    </location>
</feature>
<organism evidence="3 4">
    <name type="scientific">Clytia hemisphaerica</name>
    <dbReference type="NCBI Taxonomy" id="252671"/>
    <lineage>
        <taxon>Eukaryota</taxon>
        <taxon>Metazoa</taxon>
        <taxon>Cnidaria</taxon>
        <taxon>Hydrozoa</taxon>
        <taxon>Hydroidolina</taxon>
        <taxon>Leptothecata</taxon>
        <taxon>Obeliida</taxon>
        <taxon>Clytiidae</taxon>
        <taxon>Clytia</taxon>
    </lineage>
</organism>
<dbReference type="Gene3D" id="3.40.33.10">
    <property type="entry name" value="CAP"/>
    <property type="match status" value="1"/>
</dbReference>
<reference evidence="3" key="1">
    <citation type="submission" date="2021-01" db="UniProtKB">
        <authorList>
            <consortium name="EnsemblMetazoa"/>
        </authorList>
    </citation>
    <scope>IDENTIFICATION</scope>
</reference>
<proteinExistence type="predicted"/>
<keyword evidence="4" id="KW-1185">Reference proteome</keyword>
<evidence type="ECO:0000313" key="4">
    <source>
        <dbReference type="Proteomes" id="UP000594262"/>
    </source>
</evidence>
<protein>
    <recommendedName>
        <fullName evidence="2">SCP domain-containing protein</fullName>
    </recommendedName>
</protein>
<keyword evidence="1" id="KW-0732">Signal</keyword>
<dbReference type="InterPro" id="IPR001283">
    <property type="entry name" value="CRISP-related"/>
</dbReference>
<dbReference type="OrthoDB" id="5973011at2759"/>
<feature type="domain" description="SCP" evidence="2">
    <location>
        <begin position="20"/>
        <end position="161"/>
    </location>
</feature>
<dbReference type="GeneID" id="136808982"/>
<dbReference type="PANTHER" id="PTHR10334">
    <property type="entry name" value="CYSTEINE-RICH SECRETORY PROTEIN-RELATED"/>
    <property type="match status" value="1"/>
</dbReference>
<dbReference type="AlphaFoldDB" id="A0A7M5X1I2"/>
<name>A0A7M5X1I2_9CNID</name>
<dbReference type="InterPro" id="IPR014044">
    <property type="entry name" value="CAP_dom"/>
</dbReference>
<dbReference type="EnsemblMetazoa" id="CLYHEMT016187.1">
    <property type="protein sequence ID" value="CLYHEMP016187.1"/>
    <property type="gene ID" value="CLYHEMG016187"/>
</dbReference>
<dbReference type="CDD" id="cd05382">
    <property type="entry name" value="CAP_GAPR1-like"/>
    <property type="match status" value="1"/>
</dbReference>
<dbReference type="RefSeq" id="XP_066921658.1">
    <property type="nucleotide sequence ID" value="XM_067065557.1"/>
</dbReference>
<dbReference type="SUPFAM" id="SSF55797">
    <property type="entry name" value="PR-1-like"/>
    <property type="match status" value="1"/>
</dbReference>